<proteinExistence type="predicted"/>
<sequence length="158" mass="17178">MWTGTVKRLLLAACLLNLVANALAETSPEPIVRNGVAYVTGGIGQDEVAAFRDVAPRYNLRITFASKRGHYLSDVDVTLSSGKSTMLDAHTSGPFLFARVPPGRYTVSAHDRGVQEVRHVVVPARGAVDVRFYWHDPERQGAMRLCSGCAGSQQQPAR</sequence>
<evidence type="ECO:0000313" key="2">
    <source>
        <dbReference type="EMBL" id="KEA54787.1"/>
    </source>
</evidence>
<feature type="signal peptide" evidence="1">
    <location>
        <begin position="1"/>
        <end position="24"/>
    </location>
</feature>
<protein>
    <recommendedName>
        <fullName evidence="3">Carboxypeptidase regulatory-like domain-containing protein</fullName>
    </recommendedName>
</protein>
<evidence type="ECO:0008006" key="3">
    <source>
        <dbReference type="Google" id="ProtNLM"/>
    </source>
</evidence>
<evidence type="ECO:0000256" key="1">
    <source>
        <dbReference type="SAM" id="SignalP"/>
    </source>
</evidence>
<dbReference type="OrthoDB" id="5568005at2"/>
<organism evidence="2">
    <name type="scientific">Burkholderia cenocepacia</name>
    <dbReference type="NCBI Taxonomy" id="95486"/>
    <lineage>
        <taxon>Bacteria</taxon>
        <taxon>Pseudomonadati</taxon>
        <taxon>Pseudomonadota</taxon>
        <taxon>Betaproteobacteria</taxon>
        <taxon>Burkholderiales</taxon>
        <taxon>Burkholderiaceae</taxon>
        <taxon>Burkholderia</taxon>
        <taxon>Burkholderia cepacia complex</taxon>
    </lineage>
</organism>
<gene>
    <name evidence="2" type="ORF">DT99_36580</name>
</gene>
<dbReference type="AlphaFoldDB" id="A0A071M2A5"/>
<accession>A0A071M2A5</accession>
<dbReference type="InterPro" id="IPR013784">
    <property type="entry name" value="Carb-bd-like_fold"/>
</dbReference>
<dbReference type="GO" id="GO:0030246">
    <property type="term" value="F:carbohydrate binding"/>
    <property type="evidence" value="ECO:0007669"/>
    <property type="project" value="InterPro"/>
</dbReference>
<dbReference type="Gene3D" id="2.60.40.1120">
    <property type="entry name" value="Carboxypeptidase-like, regulatory domain"/>
    <property type="match status" value="1"/>
</dbReference>
<dbReference type="SUPFAM" id="SSF49452">
    <property type="entry name" value="Starch-binding domain-like"/>
    <property type="match status" value="1"/>
</dbReference>
<feature type="chain" id="PRO_5001679645" description="Carboxypeptidase regulatory-like domain-containing protein" evidence="1">
    <location>
        <begin position="25"/>
        <end position="158"/>
    </location>
</feature>
<reference evidence="2" key="1">
    <citation type="submission" date="2014-04" db="EMBL/GenBank/DDBJ databases">
        <title>In planta biocontrol of soil-borne Fusarium wilt of banana through a plant endophytic bacterium, Burkholderia cenocepacia 869T2.</title>
        <authorList>
            <person name="Ho Y.-N."/>
            <person name="Chiang H.-M."/>
            <person name="Chao C.-P."/>
            <person name="Su C.-C."/>
            <person name="Hsu H.-F."/>
            <person name="Guo C.-T."/>
            <person name="Hsieh J.-L."/>
            <person name="Huang C.-C."/>
        </authorList>
    </citation>
    <scope>NUCLEOTIDE SEQUENCE [LARGE SCALE GENOMIC DNA]</scope>
    <source>
        <strain evidence="2">869T2</strain>
    </source>
</reference>
<dbReference type="EMBL" id="JJOA01000083">
    <property type="protein sequence ID" value="KEA54787.1"/>
    <property type="molecule type" value="Genomic_DNA"/>
</dbReference>
<comment type="caution">
    <text evidence="2">The sequence shown here is derived from an EMBL/GenBank/DDBJ whole genome shotgun (WGS) entry which is preliminary data.</text>
</comment>
<name>A0A071M2A5_9BURK</name>
<keyword evidence="1" id="KW-0732">Signal</keyword>